<proteinExistence type="predicted"/>
<keyword evidence="1" id="KW-0614">Plasmid</keyword>
<evidence type="ECO:0000313" key="1">
    <source>
        <dbReference type="EMBL" id="AGC70384.1"/>
    </source>
</evidence>
<accession>R4IU26</accession>
<geneLocation type="plasmid" evidence="1">
    <name>pD2RT</name>
</geneLocation>
<sequence length="210" mass="22829">MDLVARRAIEKSIIIAAAEGLIAAGCTVSVFEGEKVFLTDSSDPVAIDTALHASGEPGFLVKRLIDGVLQEGWVDFVGGTGIEIITTDTKLKLGSALQAANALALKLRAEQVEGRGSEVDLRNLDIESTDITRAIRQLRKHGFRIIRDELIPVSPHQLYEDTTAVACDMLGMVPSRFNRASLQVQRIALAIENNLCEPDDTHLTKDQPNE</sequence>
<dbReference type="RefSeq" id="WP_016355632.1">
    <property type="nucleotide sequence ID" value="NC_021250.1"/>
</dbReference>
<protein>
    <submittedName>
        <fullName evidence="1">Uncharacterized protein</fullName>
    </submittedName>
</protein>
<dbReference type="EMBL" id="JX891462">
    <property type="protein sequence ID" value="AGC70384.1"/>
    <property type="molecule type" value="Genomic_DNA"/>
</dbReference>
<name>R4IU26_9PSED</name>
<reference evidence="1" key="1">
    <citation type="journal article" date="2013" name="Plasmid">
        <title>Complete nucleotide sequence of the self-transmissible TOL plasmid pD2RT provides new insight into arrangement of toluene catabolic plasmids.</title>
        <authorList>
            <person name="Jutkina J."/>
            <person name="Hansen L.H."/>
            <person name="Li L."/>
            <person name="Heinaru E."/>
            <person name="Vedler E."/>
            <person name="Joesaar M."/>
            <person name="Heinaru A."/>
        </authorList>
    </citation>
    <scope>NUCLEOTIDE SEQUENCE</scope>
    <source>
        <strain evidence="1">D2RT</strain>
        <plasmid evidence="1">pD2RT</plasmid>
    </source>
</reference>
<dbReference type="AlphaFoldDB" id="R4IU26"/>
<organism evidence="1">
    <name type="scientific">Pseudomonas migulae</name>
    <dbReference type="NCBI Taxonomy" id="78543"/>
    <lineage>
        <taxon>Bacteria</taxon>
        <taxon>Pseudomonadati</taxon>
        <taxon>Pseudomonadota</taxon>
        <taxon>Gammaproteobacteria</taxon>
        <taxon>Pseudomonadales</taxon>
        <taxon>Pseudomonadaceae</taxon>
        <taxon>Pseudomonas</taxon>
    </lineage>
</organism>
<gene>
    <name evidence="1" type="ORF">pD2RT_030</name>
</gene>